<reference evidence="2" key="2">
    <citation type="submission" date="2015-01" db="EMBL/GenBank/DDBJ databases">
        <title>Evolutionary Origins and Diversification of the Mycorrhizal Mutualists.</title>
        <authorList>
            <consortium name="DOE Joint Genome Institute"/>
            <consortium name="Mycorrhizal Genomics Consortium"/>
            <person name="Kohler A."/>
            <person name="Kuo A."/>
            <person name="Nagy L.G."/>
            <person name="Floudas D."/>
            <person name="Copeland A."/>
            <person name="Barry K.W."/>
            <person name="Cichocki N."/>
            <person name="Veneault-Fourrey C."/>
            <person name="LaButti K."/>
            <person name="Lindquist E.A."/>
            <person name="Lipzen A."/>
            <person name="Lundell T."/>
            <person name="Morin E."/>
            <person name="Murat C."/>
            <person name="Riley R."/>
            <person name="Ohm R."/>
            <person name="Sun H."/>
            <person name="Tunlid A."/>
            <person name="Henrissat B."/>
            <person name="Grigoriev I.V."/>
            <person name="Hibbett D.S."/>
            <person name="Martin F."/>
        </authorList>
    </citation>
    <scope>NUCLEOTIDE SEQUENCE [LARGE SCALE GENOMIC DNA]</scope>
    <source>
        <strain evidence="2">Ve08.2h10</strain>
    </source>
</reference>
<keyword evidence="2" id="KW-1185">Reference proteome</keyword>
<organism evidence="1 2">
    <name type="scientific">Paxillus rubicundulus Ve08.2h10</name>
    <dbReference type="NCBI Taxonomy" id="930991"/>
    <lineage>
        <taxon>Eukaryota</taxon>
        <taxon>Fungi</taxon>
        <taxon>Dikarya</taxon>
        <taxon>Basidiomycota</taxon>
        <taxon>Agaricomycotina</taxon>
        <taxon>Agaricomycetes</taxon>
        <taxon>Agaricomycetidae</taxon>
        <taxon>Boletales</taxon>
        <taxon>Paxilineae</taxon>
        <taxon>Paxillaceae</taxon>
        <taxon>Paxillus</taxon>
    </lineage>
</organism>
<protein>
    <submittedName>
        <fullName evidence="1">Uncharacterized protein</fullName>
    </submittedName>
</protein>
<dbReference type="EMBL" id="KN826080">
    <property type="protein sequence ID" value="KIK80185.1"/>
    <property type="molecule type" value="Genomic_DNA"/>
</dbReference>
<dbReference type="Proteomes" id="UP000054538">
    <property type="component" value="Unassembled WGS sequence"/>
</dbReference>
<dbReference type="HOGENOM" id="CLU_3107035_0_0_1"/>
<evidence type="ECO:0000313" key="2">
    <source>
        <dbReference type="Proteomes" id="UP000054538"/>
    </source>
</evidence>
<sequence length="51" mass="6086">MRDVPQYIQSFWHLIVQYTLKRKASPYWTVLMLPANCRFAARKLVSVAWTT</sequence>
<evidence type="ECO:0000313" key="1">
    <source>
        <dbReference type="EMBL" id="KIK80185.1"/>
    </source>
</evidence>
<gene>
    <name evidence="1" type="ORF">PAXRUDRAFT_833678</name>
</gene>
<accession>A0A0D0DNH3</accession>
<dbReference type="InParanoid" id="A0A0D0DNH3"/>
<reference evidence="1 2" key="1">
    <citation type="submission" date="2014-04" db="EMBL/GenBank/DDBJ databases">
        <authorList>
            <consortium name="DOE Joint Genome Institute"/>
            <person name="Kuo A."/>
            <person name="Kohler A."/>
            <person name="Jargeat P."/>
            <person name="Nagy L.G."/>
            <person name="Floudas D."/>
            <person name="Copeland A."/>
            <person name="Barry K.W."/>
            <person name="Cichocki N."/>
            <person name="Veneault-Fourrey C."/>
            <person name="LaButti K."/>
            <person name="Lindquist E.A."/>
            <person name="Lipzen A."/>
            <person name="Lundell T."/>
            <person name="Morin E."/>
            <person name="Murat C."/>
            <person name="Sun H."/>
            <person name="Tunlid A."/>
            <person name="Henrissat B."/>
            <person name="Grigoriev I.V."/>
            <person name="Hibbett D.S."/>
            <person name="Martin F."/>
            <person name="Nordberg H.P."/>
            <person name="Cantor M.N."/>
            <person name="Hua S.X."/>
        </authorList>
    </citation>
    <scope>NUCLEOTIDE SEQUENCE [LARGE SCALE GENOMIC DNA]</scope>
    <source>
        <strain evidence="1 2">Ve08.2h10</strain>
    </source>
</reference>
<dbReference type="AlphaFoldDB" id="A0A0D0DNH3"/>
<name>A0A0D0DNH3_9AGAM</name>
<proteinExistence type="predicted"/>